<feature type="compositionally biased region" description="Low complexity" evidence="6">
    <location>
        <begin position="352"/>
        <end position="371"/>
    </location>
</feature>
<dbReference type="Gene3D" id="3.40.190.170">
    <property type="entry name" value="Bacterial extracellular solute-binding protein, family 7"/>
    <property type="match status" value="1"/>
</dbReference>
<keyword evidence="3" id="KW-0964">Secreted</keyword>
<dbReference type="Pfam" id="PF00353">
    <property type="entry name" value="HemolysinCabind"/>
    <property type="match status" value="4"/>
</dbReference>
<dbReference type="PANTHER" id="PTHR38340:SF1">
    <property type="entry name" value="S-LAYER PROTEIN"/>
    <property type="match status" value="1"/>
</dbReference>
<dbReference type="SUPFAM" id="SSF51120">
    <property type="entry name" value="beta-Roll"/>
    <property type="match status" value="3"/>
</dbReference>
<gene>
    <name evidence="7" type="ORF">SAMN05444370_1375</name>
</gene>
<dbReference type="PANTHER" id="PTHR38340">
    <property type="entry name" value="S-LAYER PROTEIN"/>
    <property type="match status" value="1"/>
</dbReference>
<accession>A0A1H4G678</accession>
<dbReference type="PRINTS" id="PR00313">
    <property type="entry name" value="CABNDNGRPT"/>
</dbReference>
<dbReference type="InterPro" id="IPR001343">
    <property type="entry name" value="Hemolysn_Ca-bd"/>
</dbReference>
<dbReference type="STRING" id="89524.SAMN05444370_1375"/>
<dbReference type="PROSITE" id="PS00330">
    <property type="entry name" value="HEMOLYSIN_CALCIUM"/>
    <property type="match status" value="1"/>
</dbReference>
<dbReference type="GO" id="GO:0055085">
    <property type="term" value="P:transmembrane transport"/>
    <property type="evidence" value="ECO:0007669"/>
    <property type="project" value="InterPro"/>
</dbReference>
<dbReference type="Proteomes" id="UP000198703">
    <property type="component" value="Unassembled WGS sequence"/>
</dbReference>
<proteinExistence type="predicted"/>
<evidence type="ECO:0000313" key="8">
    <source>
        <dbReference type="Proteomes" id="UP000198703"/>
    </source>
</evidence>
<feature type="region of interest" description="Disordered" evidence="6">
    <location>
        <begin position="315"/>
        <end position="381"/>
    </location>
</feature>
<dbReference type="GO" id="GO:0042597">
    <property type="term" value="C:periplasmic space"/>
    <property type="evidence" value="ECO:0007669"/>
    <property type="project" value="UniProtKB-SubCell"/>
</dbReference>
<keyword evidence="8" id="KW-1185">Reference proteome</keyword>
<organism evidence="7 8">
    <name type="scientific">Rubrimonas cliftonensis</name>
    <dbReference type="NCBI Taxonomy" id="89524"/>
    <lineage>
        <taxon>Bacteria</taxon>
        <taxon>Pseudomonadati</taxon>
        <taxon>Pseudomonadota</taxon>
        <taxon>Alphaproteobacteria</taxon>
        <taxon>Rhodobacterales</taxon>
        <taxon>Paracoccaceae</taxon>
        <taxon>Rubrimonas</taxon>
    </lineage>
</organism>
<dbReference type="InterPro" id="IPR018389">
    <property type="entry name" value="DctP_fam"/>
</dbReference>
<keyword evidence="4" id="KW-0732">Signal</keyword>
<dbReference type="Gene3D" id="2.150.10.10">
    <property type="entry name" value="Serralysin-like metalloprotease, C-terminal"/>
    <property type="match status" value="3"/>
</dbReference>
<feature type="compositionally biased region" description="Gly residues" evidence="6">
    <location>
        <begin position="342"/>
        <end position="351"/>
    </location>
</feature>
<dbReference type="GO" id="GO:0005509">
    <property type="term" value="F:calcium ion binding"/>
    <property type="evidence" value="ECO:0007669"/>
    <property type="project" value="InterPro"/>
</dbReference>
<evidence type="ECO:0000256" key="6">
    <source>
        <dbReference type="SAM" id="MobiDB-lite"/>
    </source>
</evidence>
<dbReference type="GO" id="GO:0005576">
    <property type="term" value="C:extracellular region"/>
    <property type="evidence" value="ECO:0007669"/>
    <property type="project" value="UniProtKB-SubCell"/>
</dbReference>
<dbReference type="InterPro" id="IPR018511">
    <property type="entry name" value="Hemolysin-typ_Ca-bd_CS"/>
</dbReference>
<dbReference type="OrthoDB" id="9342475at2"/>
<dbReference type="AlphaFoldDB" id="A0A1H4G678"/>
<evidence type="ECO:0000256" key="1">
    <source>
        <dbReference type="ARBA" id="ARBA00004418"/>
    </source>
</evidence>
<feature type="compositionally biased region" description="Low complexity" evidence="6">
    <location>
        <begin position="331"/>
        <end position="341"/>
    </location>
</feature>
<evidence type="ECO:0000313" key="7">
    <source>
        <dbReference type="EMBL" id="SEB04408.1"/>
    </source>
</evidence>
<keyword evidence="5" id="KW-0574">Periplasm</keyword>
<dbReference type="EMBL" id="FNQM01000037">
    <property type="protein sequence ID" value="SEB04408.1"/>
    <property type="molecule type" value="Genomic_DNA"/>
</dbReference>
<sequence>MIEFSFRMVSEETRGTPLGQPLIEWADQVEALSEGRLRISVFFAGELVSAVETSDAVAAGVAEIGLHTVEFWKAPELEVFELPFIAAPGAEASTALWSLFRDGVAQTFYADMVTPLAANLGPANQLALRGVGAAPEEFAGKTVAGAPIKFFQSLGAGVATLPAVELASALNMGTVGAVAAPVWLIAAGALIQTADTVALFPGGFGLRTPAQIMTINTAALETLPPDLRQILRDTTGDTFSATLGAASAEAHNRGVQSVRISESVSTDADVIDLPGSVVEAWRAAAASFTADQLAALGSEAAMIYNGMVERLGAPEVAGPVDSADPDPAPGPGDSDGPLLPDGGAGGDGSAGPGDEAAPPTPGAVTGAITTPSEAGDRLAGGSGDDVIDALAGDDVVKSGAGDDAIDLGAGDDIALSGSGADTVLGGDGNDTVKSGAGNDSIDGGAGADVILSGDGNDTILGGDGNDTIKPGRGDDVMDGGAGDDILVAFRGDEMLIGGAGNDTLLGNLDDDTLIGGAGDDRLQGGPGRDVFVFDTAEWGHDRIVLDFLTQSDVLDFRGSGLTRVDLTITDAPGGNVLIEAGDSSILVNSQRFGALDAAAFDGDVLLFG</sequence>
<name>A0A1H4G678_9RHOB</name>
<dbReference type="Pfam" id="PF03480">
    <property type="entry name" value="DctP"/>
    <property type="match status" value="1"/>
</dbReference>
<evidence type="ECO:0000256" key="5">
    <source>
        <dbReference type="ARBA" id="ARBA00022764"/>
    </source>
</evidence>
<comment type="subcellular location">
    <subcellularLocation>
        <location evidence="1">Periplasm</location>
    </subcellularLocation>
    <subcellularLocation>
        <location evidence="2">Secreted</location>
    </subcellularLocation>
</comment>
<dbReference type="InterPro" id="IPR050557">
    <property type="entry name" value="RTX_toxin/Mannuronan_C5-epim"/>
</dbReference>
<dbReference type="InterPro" id="IPR011049">
    <property type="entry name" value="Serralysin-like_metalloprot_C"/>
</dbReference>
<reference evidence="7 8" key="1">
    <citation type="submission" date="2016-10" db="EMBL/GenBank/DDBJ databases">
        <authorList>
            <person name="de Groot N.N."/>
        </authorList>
    </citation>
    <scope>NUCLEOTIDE SEQUENCE [LARGE SCALE GENOMIC DNA]</scope>
    <source>
        <strain evidence="7 8">DSM 15345</strain>
    </source>
</reference>
<protein>
    <submittedName>
        <fullName evidence="7">Hemolysin-type calcium-binding repeat-containing protein</fullName>
    </submittedName>
</protein>
<dbReference type="RefSeq" id="WP_139284189.1">
    <property type="nucleotide sequence ID" value="NZ_FNQM01000037.1"/>
</dbReference>
<evidence type="ECO:0000256" key="2">
    <source>
        <dbReference type="ARBA" id="ARBA00004613"/>
    </source>
</evidence>
<evidence type="ECO:0000256" key="4">
    <source>
        <dbReference type="ARBA" id="ARBA00022729"/>
    </source>
</evidence>
<evidence type="ECO:0000256" key="3">
    <source>
        <dbReference type="ARBA" id="ARBA00022525"/>
    </source>
</evidence>
<dbReference type="InterPro" id="IPR038404">
    <property type="entry name" value="TRAP_DctP_sf"/>
</dbReference>